<dbReference type="AlphaFoldDB" id="A0A369AQT9"/>
<comment type="caution">
    <text evidence="1">The sequence shown here is derived from an EMBL/GenBank/DDBJ whole genome shotgun (WGS) entry which is preliminary data.</text>
</comment>
<dbReference type="Proteomes" id="UP000252174">
    <property type="component" value="Unassembled WGS sequence"/>
</dbReference>
<protein>
    <submittedName>
        <fullName evidence="1">Uncharacterized protein</fullName>
    </submittedName>
</protein>
<organism evidence="1 2">
    <name type="scientific">Extensimonas vulgaris</name>
    <dbReference type="NCBI Taxonomy" id="1031594"/>
    <lineage>
        <taxon>Bacteria</taxon>
        <taxon>Pseudomonadati</taxon>
        <taxon>Pseudomonadota</taxon>
        <taxon>Betaproteobacteria</taxon>
        <taxon>Burkholderiales</taxon>
        <taxon>Comamonadaceae</taxon>
        <taxon>Extensimonas</taxon>
    </lineage>
</organism>
<proteinExistence type="predicted"/>
<sequence length="80" mass="8777">MGSIKMRQLDMGYKPLQARPSCGNCAHSAVAGSEGAVAVCYWREERGMVCNVGAFFVTPYATCARHEPKPRPPATPEDYR</sequence>
<dbReference type="RefSeq" id="WP_114482308.1">
    <property type="nucleotide sequence ID" value="NZ_QPJU01000002.1"/>
</dbReference>
<gene>
    <name evidence="1" type="ORF">DFR45_102109</name>
</gene>
<reference evidence="1 2" key="1">
    <citation type="submission" date="2018-07" db="EMBL/GenBank/DDBJ databases">
        <title>Genomic Encyclopedia of Type Strains, Phase IV (KMG-IV): sequencing the most valuable type-strain genomes for metagenomic binning, comparative biology and taxonomic classification.</title>
        <authorList>
            <person name="Goeker M."/>
        </authorList>
    </citation>
    <scope>NUCLEOTIDE SEQUENCE [LARGE SCALE GENOMIC DNA]</scope>
    <source>
        <strain evidence="1 2">DSM 100911</strain>
    </source>
</reference>
<name>A0A369AQT9_9BURK</name>
<dbReference type="EMBL" id="QPJU01000002">
    <property type="protein sequence ID" value="RCX10708.1"/>
    <property type="molecule type" value="Genomic_DNA"/>
</dbReference>
<accession>A0A369AQT9</accession>
<evidence type="ECO:0000313" key="1">
    <source>
        <dbReference type="EMBL" id="RCX10708.1"/>
    </source>
</evidence>
<evidence type="ECO:0000313" key="2">
    <source>
        <dbReference type="Proteomes" id="UP000252174"/>
    </source>
</evidence>
<keyword evidence="2" id="KW-1185">Reference proteome</keyword>